<dbReference type="InterPro" id="IPR037294">
    <property type="entry name" value="ABC_BtuC-like"/>
</dbReference>
<evidence type="ECO:0000256" key="3">
    <source>
        <dbReference type="ARBA" id="ARBA00022448"/>
    </source>
</evidence>
<keyword evidence="11" id="KW-1185">Reference proteome</keyword>
<feature type="transmembrane region" description="Helical" evidence="8">
    <location>
        <begin position="231"/>
        <end position="253"/>
    </location>
</feature>
<dbReference type="SUPFAM" id="SSF81345">
    <property type="entry name" value="ABC transporter involved in vitamin B12 uptake, BtuC"/>
    <property type="match status" value="1"/>
</dbReference>
<evidence type="ECO:0000313" key="11">
    <source>
        <dbReference type="Proteomes" id="UP000030856"/>
    </source>
</evidence>
<keyword evidence="3" id="KW-0813">Transport</keyword>
<dbReference type="AlphaFoldDB" id="A0A0B0HCW5"/>
<dbReference type="EMBL" id="JRAA01000001">
    <property type="protein sequence ID" value="KHF25759.1"/>
    <property type="molecule type" value="Genomic_DNA"/>
</dbReference>
<dbReference type="PANTHER" id="PTHR30472:SF25">
    <property type="entry name" value="ABC TRANSPORTER PERMEASE PROTEIN MJ0876-RELATED"/>
    <property type="match status" value="1"/>
</dbReference>
<feature type="transmembrane region" description="Helical" evidence="8">
    <location>
        <begin position="187"/>
        <end position="210"/>
    </location>
</feature>
<evidence type="ECO:0000256" key="6">
    <source>
        <dbReference type="ARBA" id="ARBA00022989"/>
    </source>
</evidence>
<feature type="transmembrane region" description="Helical" evidence="8">
    <location>
        <begin position="115"/>
        <end position="133"/>
    </location>
</feature>
<dbReference type="Proteomes" id="UP000030856">
    <property type="component" value="Unassembled WGS sequence"/>
</dbReference>
<keyword evidence="5 8" id="KW-0812">Transmembrane</keyword>
<dbReference type="RefSeq" id="WP_043115439.1">
    <property type="nucleotide sequence ID" value="NZ_JRAA01000001.1"/>
</dbReference>
<comment type="subcellular location">
    <subcellularLocation>
        <location evidence="1">Cell membrane</location>
        <topology evidence="1">Multi-pass membrane protein</topology>
    </subcellularLocation>
</comment>
<dbReference type="eggNOG" id="COG0609">
    <property type="taxonomic scope" value="Bacteria"/>
</dbReference>
<evidence type="ECO:0000256" key="7">
    <source>
        <dbReference type="ARBA" id="ARBA00023136"/>
    </source>
</evidence>
<evidence type="ECO:0000313" key="10">
    <source>
        <dbReference type="EMBL" id="OOY35649.1"/>
    </source>
</evidence>
<keyword evidence="6 8" id="KW-1133">Transmembrane helix</keyword>
<keyword evidence="7 8" id="KW-0472">Membrane</keyword>
<name>A0A0B0HCW5_SOVGS</name>
<comment type="caution">
    <text evidence="9">The sequence shown here is derived from an EMBL/GenBank/DDBJ whole genome shotgun (WGS) entry which is preliminary data.</text>
</comment>
<dbReference type="GeneID" id="86990887"/>
<dbReference type="Gene3D" id="1.10.3470.10">
    <property type="entry name" value="ABC transporter involved in vitamin B12 uptake, BtuC"/>
    <property type="match status" value="1"/>
</dbReference>
<accession>A0A0B0HCW5</accession>
<comment type="similarity">
    <text evidence="2">Belongs to the binding-protein-dependent transport system permease family. FecCD subfamily.</text>
</comment>
<organism evidence="9 11">
    <name type="scientific">Solemya velum gill symbiont</name>
    <dbReference type="NCBI Taxonomy" id="2340"/>
    <lineage>
        <taxon>Bacteria</taxon>
        <taxon>Pseudomonadati</taxon>
        <taxon>Pseudomonadota</taxon>
        <taxon>Gammaproteobacteria</taxon>
        <taxon>sulfur-oxidizing symbionts</taxon>
    </lineage>
</organism>
<evidence type="ECO:0000256" key="5">
    <source>
        <dbReference type="ARBA" id="ARBA00022692"/>
    </source>
</evidence>
<dbReference type="PANTHER" id="PTHR30472">
    <property type="entry name" value="FERRIC ENTEROBACTIN TRANSPORT SYSTEM PERMEASE PROTEIN"/>
    <property type="match status" value="1"/>
</dbReference>
<dbReference type="CDD" id="cd06550">
    <property type="entry name" value="TM_ABC_iron-siderophores_like"/>
    <property type="match status" value="1"/>
</dbReference>
<evidence type="ECO:0000313" key="12">
    <source>
        <dbReference type="Proteomes" id="UP000190962"/>
    </source>
</evidence>
<reference evidence="9 11" key="1">
    <citation type="journal article" date="2014" name="BMC Genomics">
        <title>The genome of the intracellular bacterium of the coastal bivalve, Solemya velum: a blueprint for thriving in and out of symbiosis.</title>
        <authorList>
            <person name="Dmytrenko O."/>
            <person name="Russell S.L."/>
            <person name="Loo W.T."/>
            <person name="Fontanez K.M."/>
            <person name="Liao L."/>
            <person name="Roeselers G."/>
            <person name="Sharma R."/>
            <person name="Stewart F.J."/>
            <person name="Newton I.L."/>
            <person name="Woyke T."/>
            <person name="Wu D."/>
            <person name="Lang J.M."/>
            <person name="Eisen J.A."/>
            <person name="Cavanaugh C.M."/>
        </authorList>
    </citation>
    <scope>NUCLEOTIDE SEQUENCE [LARGE SCALE GENOMIC DNA]</scope>
    <source>
        <strain evidence="9 11">WH</strain>
    </source>
</reference>
<dbReference type="InterPro" id="IPR000522">
    <property type="entry name" value="ABC_transptr_permease_BtuC"/>
</dbReference>
<feature type="transmembrane region" description="Helical" evidence="8">
    <location>
        <begin position="301"/>
        <end position="319"/>
    </location>
</feature>
<dbReference type="EMBL" id="MPNX01000003">
    <property type="protein sequence ID" value="OOY35649.1"/>
    <property type="molecule type" value="Genomic_DNA"/>
</dbReference>
<dbReference type="GO" id="GO:0016787">
    <property type="term" value="F:hydrolase activity"/>
    <property type="evidence" value="ECO:0007669"/>
    <property type="project" value="UniProtKB-KW"/>
</dbReference>
<sequence length="326" mass="34000">MDLHGGKTATLLLAVALTLFVAAVSHGSVAIPLNELFNALFSGGDSSSSRIINEIRLPRVAIAFITGGLLALAGVMMQTMLQNPLADPYVLGTSGGAAVAVLAGFLLGIPSPLHPLLALTGAAFSTLLLILIVGKQAGEKRETLLLAGIILTTGWGALVTFLLTIAPRNDLPGMLFWLVGDLGHSPFVLWPGIILLVLLVAALAAARAMNLMLLGDEHAQTLGVPVAKLRLLLLSMAVIATAIAVSVAGPIGFIGLVTPHLLRLIQKSDHRWLLPNSILLGGILVVGADLLARTLVSPRELPVGVFTALIGAPLFLFLLRRQGSKR</sequence>
<feature type="transmembrane region" description="Helical" evidence="8">
    <location>
        <begin position="145"/>
        <end position="167"/>
    </location>
</feature>
<dbReference type="Proteomes" id="UP000190962">
    <property type="component" value="Unassembled WGS sequence"/>
</dbReference>
<proteinExistence type="inferred from homology"/>
<evidence type="ECO:0000256" key="8">
    <source>
        <dbReference type="SAM" id="Phobius"/>
    </source>
</evidence>
<evidence type="ECO:0000256" key="4">
    <source>
        <dbReference type="ARBA" id="ARBA00022475"/>
    </source>
</evidence>
<dbReference type="GO" id="GO:0005886">
    <property type="term" value="C:plasma membrane"/>
    <property type="evidence" value="ECO:0007669"/>
    <property type="project" value="UniProtKB-SubCell"/>
</dbReference>
<feature type="transmembrane region" description="Helical" evidence="8">
    <location>
        <begin position="57"/>
        <end position="77"/>
    </location>
</feature>
<evidence type="ECO:0000256" key="1">
    <source>
        <dbReference type="ARBA" id="ARBA00004651"/>
    </source>
</evidence>
<feature type="transmembrane region" description="Helical" evidence="8">
    <location>
        <begin position="89"/>
        <end position="109"/>
    </location>
</feature>
<feature type="transmembrane region" description="Helical" evidence="8">
    <location>
        <begin position="273"/>
        <end position="292"/>
    </location>
</feature>
<dbReference type="FunFam" id="1.10.3470.10:FF:000001">
    <property type="entry name" value="Vitamin B12 ABC transporter permease BtuC"/>
    <property type="match status" value="1"/>
</dbReference>
<protein>
    <submittedName>
        <fullName evidence="9">ABC-type hemin transporter FhuDBC, subunit B</fullName>
        <ecNumber evidence="9">3.6.3.34</ecNumber>
    </submittedName>
</protein>
<dbReference type="OrthoDB" id="9055647at2"/>
<reference evidence="10 12" key="2">
    <citation type="submission" date="2016-11" db="EMBL/GenBank/DDBJ databases">
        <title>Mixed transmission modes and dynamic genome evolution in an obligate animal-bacterial symbiosis.</title>
        <authorList>
            <person name="Russell S.L."/>
            <person name="Corbett-Detig R.B."/>
            <person name="Cavanaugh C.M."/>
        </authorList>
    </citation>
    <scope>NUCLEOTIDE SEQUENCE [LARGE SCALE GENOMIC DNA]</scope>
    <source>
        <strain evidence="10">MA-KB16</strain>
    </source>
</reference>
<dbReference type="GO" id="GO:0022857">
    <property type="term" value="F:transmembrane transporter activity"/>
    <property type="evidence" value="ECO:0007669"/>
    <property type="project" value="InterPro"/>
</dbReference>
<keyword evidence="9" id="KW-0378">Hydrolase</keyword>
<evidence type="ECO:0000256" key="2">
    <source>
        <dbReference type="ARBA" id="ARBA00007935"/>
    </source>
</evidence>
<keyword evidence="4" id="KW-1003">Cell membrane</keyword>
<dbReference type="STRING" id="2340.JV46_12940"/>
<gene>
    <name evidence="9" type="primary">fhuB</name>
    <name evidence="10" type="ORF">BOV88_03115</name>
    <name evidence="9" type="ORF">JV46_12940</name>
</gene>
<dbReference type="Pfam" id="PF01032">
    <property type="entry name" value="FecCD"/>
    <property type="match status" value="1"/>
</dbReference>
<dbReference type="EC" id="3.6.3.34" evidence="9"/>
<evidence type="ECO:0000313" key="9">
    <source>
        <dbReference type="EMBL" id="KHF25759.1"/>
    </source>
</evidence>